<reference evidence="3" key="1">
    <citation type="submission" date="2022-07" db="EMBL/GenBank/DDBJ databases">
        <title>Phylogenomic reconstructions and comparative analyses of Kickxellomycotina fungi.</title>
        <authorList>
            <person name="Reynolds N.K."/>
            <person name="Stajich J.E."/>
            <person name="Barry K."/>
            <person name="Grigoriev I.V."/>
            <person name="Crous P."/>
            <person name="Smith M.E."/>
        </authorList>
    </citation>
    <scope>NUCLEOTIDE SEQUENCE</scope>
    <source>
        <strain evidence="3">NBRC 105413</strain>
    </source>
</reference>
<gene>
    <name evidence="3" type="ORF">LPJ64_005771</name>
</gene>
<feature type="compositionally biased region" description="Low complexity" evidence="2">
    <location>
        <begin position="134"/>
        <end position="152"/>
    </location>
</feature>
<protein>
    <submittedName>
        <fullName evidence="3">Uncharacterized protein</fullName>
    </submittedName>
</protein>
<feature type="compositionally biased region" description="Polar residues" evidence="2">
    <location>
        <begin position="41"/>
        <end position="56"/>
    </location>
</feature>
<feature type="compositionally biased region" description="Polar residues" evidence="2">
    <location>
        <begin position="105"/>
        <end position="120"/>
    </location>
</feature>
<organism evidence="3 4">
    <name type="scientific">Coemansia asiatica</name>
    <dbReference type="NCBI Taxonomy" id="1052880"/>
    <lineage>
        <taxon>Eukaryota</taxon>
        <taxon>Fungi</taxon>
        <taxon>Fungi incertae sedis</taxon>
        <taxon>Zoopagomycota</taxon>
        <taxon>Kickxellomycotina</taxon>
        <taxon>Kickxellomycetes</taxon>
        <taxon>Kickxellales</taxon>
        <taxon>Kickxellaceae</taxon>
        <taxon>Coemansia</taxon>
    </lineage>
</organism>
<feature type="compositionally biased region" description="Polar residues" evidence="2">
    <location>
        <begin position="62"/>
        <end position="81"/>
    </location>
</feature>
<dbReference type="Proteomes" id="UP001145021">
    <property type="component" value="Unassembled WGS sequence"/>
</dbReference>
<feature type="region of interest" description="Disordered" evidence="2">
    <location>
        <begin position="383"/>
        <end position="407"/>
    </location>
</feature>
<keyword evidence="1" id="KW-0175">Coiled coil</keyword>
<feature type="compositionally biased region" description="Low complexity" evidence="2">
    <location>
        <begin position="391"/>
        <end position="405"/>
    </location>
</feature>
<feature type="region of interest" description="Disordered" evidence="2">
    <location>
        <begin position="134"/>
        <end position="158"/>
    </location>
</feature>
<evidence type="ECO:0000256" key="2">
    <source>
        <dbReference type="SAM" id="MobiDB-lite"/>
    </source>
</evidence>
<dbReference type="EMBL" id="JANBOH010000413">
    <property type="protein sequence ID" value="KAJ1642380.1"/>
    <property type="molecule type" value="Genomic_DNA"/>
</dbReference>
<accession>A0A9W7XGK1</accession>
<proteinExistence type="predicted"/>
<feature type="coiled-coil region" evidence="1">
    <location>
        <begin position="892"/>
        <end position="926"/>
    </location>
</feature>
<evidence type="ECO:0000256" key="1">
    <source>
        <dbReference type="SAM" id="Coils"/>
    </source>
</evidence>
<comment type="caution">
    <text evidence="3">The sequence shown here is derived from an EMBL/GenBank/DDBJ whole genome shotgun (WGS) entry which is preliminary data.</text>
</comment>
<evidence type="ECO:0000313" key="3">
    <source>
        <dbReference type="EMBL" id="KAJ1642380.1"/>
    </source>
</evidence>
<dbReference type="AlphaFoldDB" id="A0A9W7XGK1"/>
<feature type="region of interest" description="Disordered" evidence="2">
    <location>
        <begin position="41"/>
        <end position="120"/>
    </location>
</feature>
<feature type="compositionally biased region" description="Basic and acidic residues" evidence="2">
    <location>
        <begin position="95"/>
        <end position="104"/>
    </location>
</feature>
<evidence type="ECO:0000313" key="4">
    <source>
        <dbReference type="Proteomes" id="UP001145021"/>
    </source>
</evidence>
<sequence length="942" mass="101786">MRTSTSGTSARFEAHNSHHRSVITTTVATTVRQLRRMEAGSFSTRQLASSADSSVQKPAPSSAVTPAKQTPSNGKRITQQHPAMMMHMGTPTSSSREKKIRDHGSGTTQATGSKPTQSIISPLHTHSHAHTNTLASSASISLSPPSLSPMAIGSRARDRDRRTLLQRRGILPANTGASSSMSETPMAARTASGSLQRLDLQARRLQKVRQISEFPINSLQDENGNTDVFNVADTESAESKIRAQTFSGKRLGLLEYARGHRPESNIGGEPKFGSESRVAGRRLGLHIATKGAVAPMGTSAFGSRQRSVTVQPSPVSGRLDRFRGVGYVSPDPLMSVEECSERIDRLIQRVHDKHREYTARQALTSPSPKTPTRFDLSMESEIQNQQRQIQSKSSRASTATVSTVSIGTDSDREGLGLGLGLRENNVVTVDEAEGIYNPRRRAVTMGPALGENGDGQLEHQQQQQKLRRRLSGAEIIGEQRPRAAKTSTAEIRKKLEMVRARRAAKLAEQAAADAAEAEAEAEASGLQQQHQHQNQLAVGQCQSLPATLGRSSYPLSGLSGTTCLADPEDDDFFESSTARAMFQEIPLPLKDVEWDKRVYYYHVAQSNQKFREATEAVEIRDCRRECLVDLLGERAAAQAMSSRTSATTLLSSSDDNIGDGMLHGGVRPSGAEVDAVADWIDDNSDGYSDDGDRSFDWSRDGFGYMEFRRLSRASLASGHLLSPGNGADNRTRQTSLAAVAAMPSPSPPHPSSALRQAMTPSTAGTAVFVSANDEMPGPSTSMLGTMTNESAPCLSPVTARAAATDFSDAILTAAVTPRGSRDVLLQAAPKTTGRHIPLRRSSLGLRAGSAMGQQRPHTVYDLEQPLPRIMESANADGSEDDDEEEGWQMLALEESRNSVVEAKARLAKIRAENMQLRQELAGASKAVGTLKKLYIKHCLSSR</sequence>
<name>A0A9W7XGK1_9FUNG</name>
<keyword evidence="4" id="KW-1185">Reference proteome</keyword>